<comment type="caution">
    <text evidence="2">The sequence shown here is derived from an EMBL/GenBank/DDBJ whole genome shotgun (WGS) entry which is preliminary data.</text>
</comment>
<reference evidence="2 3" key="1">
    <citation type="submission" date="2018-05" db="EMBL/GenBank/DDBJ databases">
        <title>Micromonospora from Atacama Desert.</title>
        <authorList>
            <person name="Carro L."/>
            <person name="Goodfellow M."/>
            <person name="Klenk H.-P."/>
        </authorList>
    </citation>
    <scope>NUCLEOTIDE SEQUENCE [LARGE SCALE GENOMIC DNA]</scope>
    <source>
        <strain evidence="2 3">LB41</strain>
    </source>
</reference>
<dbReference type="Proteomes" id="UP000274694">
    <property type="component" value="Unassembled WGS sequence"/>
</dbReference>
<proteinExistence type="predicted"/>
<dbReference type="PROSITE" id="PS51186">
    <property type="entry name" value="GNAT"/>
    <property type="match status" value="1"/>
</dbReference>
<dbReference type="EMBL" id="QGTA01000222">
    <property type="protein sequence ID" value="RQW90371.1"/>
    <property type="molecule type" value="Genomic_DNA"/>
</dbReference>
<evidence type="ECO:0000313" key="3">
    <source>
        <dbReference type="Proteomes" id="UP000274694"/>
    </source>
</evidence>
<keyword evidence="3" id="KW-1185">Reference proteome</keyword>
<dbReference type="SUPFAM" id="SSF55729">
    <property type="entry name" value="Acyl-CoA N-acyltransferases (Nat)"/>
    <property type="match status" value="1"/>
</dbReference>
<accession>A0ABX9XZV7</accession>
<dbReference type="InterPro" id="IPR016181">
    <property type="entry name" value="Acyl_CoA_acyltransferase"/>
</dbReference>
<sequence>MLENLRLRQETAAGAEGLVDQLVDVYLDAHADDGPRYTAERYEQQLAAHMPREGWELVTARIDDDLVGYVYGFPLGADSRWWDGLHEPVPDGFTDEDGHRTFAVCELLVRRSWQRRGIARALHDRLLSTRREQRATLLVRPDNAPAQRAYDSWGWQPAGRLQPARDGAPLFEVRTKPIGPARR</sequence>
<organism evidence="2 3">
    <name type="scientific">Micromonospora chalcea</name>
    <dbReference type="NCBI Taxonomy" id="1874"/>
    <lineage>
        <taxon>Bacteria</taxon>
        <taxon>Bacillati</taxon>
        <taxon>Actinomycetota</taxon>
        <taxon>Actinomycetes</taxon>
        <taxon>Micromonosporales</taxon>
        <taxon>Micromonosporaceae</taxon>
        <taxon>Micromonospora</taxon>
    </lineage>
</organism>
<protein>
    <submittedName>
        <fullName evidence="2">GNAT family N-acetyltransferase</fullName>
    </submittedName>
</protein>
<dbReference type="Gene3D" id="3.40.630.30">
    <property type="match status" value="1"/>
</dbReference>
<dbReference type="InterPro" id="IPR000182">
    <property type="entry name" value="GNAT_dom"/>
</dbReference>
<dbReference type="RefSeq" id="WP_069087584.1">
    <property type="nucleotide sequence ID" value="NZ_CBDRIK010000006.1"/>
</dbReference>
<gene>
    <name evidence="2" type="ORF">DLJ60_20985</name>
</gene>
<evidence type="ECO:0000259" key="1">
    <source>
        <dbReference type="PROSITE" id="PS51186"/>
    </source>
</evidence>
<name>A0ABX9XZV7_MICCH</name>
<evidence type="ECO:0000313" key="2">
    <source>
        <dbReference type="EMBL" id="RQW90371.1"/>
    </source>
</evidence>
<dbReference type="Pfam" id="PF00583">
    <property type="entry name" value="Acetyltransf_1"/>
    <property type="match status" value="1"/>
</dbReference>
<feature type="domain" description="N-acetyltransferase" evidence="1">
    <location>
        <begin position="5"/>
        <end position="177"/>
    </location>
</feature>